<reference evidence="7" key="1">
    <citation type="submission" date="2021-12" db="EMBL/GenBank/DDBJ databases">
        <authorList>
            <person name="King R."/>
        </authorList>
    </citation>
    <scope>NUCLEOTIDE SEQUENCE</scope>
</reference>
<name>A0A9P0AQV6_BRAAE</name>
<evidence type="ECO:0000256" key="5">
    <source>
        <dbReference type="RuleBase" id="RU362059"/>
    </source>
</evidence>
<dbReference type="InterPro" id="IPR050271">
    <property type="entry name" value="UDP-glycosyltransferase"/>
</dbReference>
<evidence type="ECO:0000256" key="6">
    <source>
        <dbReference type="SAM" id="SignalP"/>
    </source>
</evidence>
<dbReference type="AlphaFoldDB" id="A0A9P0AQV6"/>
<sequence length="507" mass="58131">MKLCIILFLVNFSAAADILAFMVIPGLSHHRGLSPIFEELAVEGHNVTVVTAFPREKPLKNFNEIDISNFTTMHFDSIRKYFPKPFPEMYQIEIILGLFHNINDVLDKILEVESVRNAIRSKYDVILVENITPLTYVAGIMNRAPIIILSPAPGWLGGHDALGNPTHPVLTPNFVLGIEGNPSFFDRLRSTTFNILWRTLYTYYDLPRCDKIARKHFGENIPSLAEVQKNTSLALFTHNFVANSIKPTVPAVVDINLIHIKAKKPLPNDIQEFMDKSKRGVVYFSLGTYELTYNTTEHRMSIIREALMSLPYDVLWKYHIDEDMPCNIMVKRWFPQHDVLGHPKLKVFVTQGGANSIEQAIYETVPMVMLPVQGDQGQNAKKMVSMGMAEMLDIFTMTKKDLTKTITQVAESQKYKDSAIKQSKILKDQPMKGVKKAVWWVEYVIRHKGAPHLRSGFLDMPFYQYYLLDVMGFFLLCFFLIMVVFYKMLTYVLSLKKIMCTKKIKSQ</sequence>
<dbReference type="SUPFAM" id="SSF53756">
    <property type="entry name" value="UDP-Glycosyltransferase/glycogen phosphorylase"/>
    <property type="match status" value="1"/>
</dbReference>
<dbReference type="EMBL" id="OV121132">
    <property type="protein sequence ID" value="CAH0548075.1"/>
    <property type="molecule type" value="Genomic_DNA"/>
</dbReference>
<dbReference type="FunFam" id="3.40.50.2000:FF:000021">
    <property type="entry name" value="UDP-glucuronosyltransferase"/>
    <property type="match status" value="1"/>
</dbReference>
<evidence type="ECO:0000256" key="3">
    <source>
        <dbReference type="ARBA" id="ARBA00022679"/>
    </source>
</evidence>
<dbReference type="OrthoDB" id="6072202at2759"/>
<keyword evidence="6" id="KW-0732">Signal</keyword>
<proteinExistence type="inferred from homology"/>
<evidence type="ECO:0000313" key="8">
    <source>
        <dbReference type="Proteomes" id="UP001154078"/>
    </source>
</evidence>
<dbReference type="InterPro" id="IPR035595">
    <property type="entry name" value="UDP_glycos_trans_CS"/>
</dbReference>
<feature type="transmembrane region" description="Helical" evidence="5">
    <location>
        <begin position="465"/>
        <end position="489"/>
    </location>
</feature>
<dbReference type="CDD" id="cd03784">
    <property type="entry name" value="GT1_Gtf-like"/>
    <property type="match status" value="1"/>
</dbReference>
<comment type="subcellular location">
    <subcellularLocation>
        <location evidence="5">Membrane</location>
        <topology evidence="5">Single-pass membrane protein</topology>
    </subcellularLocation>
</comment>
<keyword evidence="5" id="KW-1133">Transmembrane helix</keyword>
<dbReference type="PANTHER" id="PTHR48043:SF159">
    <property type="entry name" value="EG:EG0003.4 PROTEIN-RELATED"/>
    <property type="match status" value="1"/>
</dbReference>
<dbReference type="GO" id="GO:0015020">
    <property type="term" value="F:glucuronosyltransferase activity"/>
    <property type="evidence" value="ECO:0007669"/>
    <property type="project" value="UniProtKB-EC"/>
</dbReference>
<dbReference type="Pfam" id="PF00201">
    <property type="entry name" value="UDPGT"/>
    <property type="match status" value="1"/>
</dbReference>
<keyword evidence="8" id="KW-1185">Reference proteome</keyword>
<dbReference type="InterPro" id="IPR002213">
    <property type="entry name" value="UDP_glucos_trans"/>
</dbReference>
<accession>A0A9P0AQV6</accession>
<comment type="similarity">
    <text evidence="1 4">Belongs to the UDP-glycosyltransferase family.</text>
</comment>
<dbReference type="GO" id="GO:0016020">
    <property type="term" value="C:membrane"/>
    <property type="evidence" value="ECO:0007669"/>
    <property type="project" value="UniProtKB-SubCell"/>
</dbReference>
<evidence type="ECO:0000256" key="2">
    <source>
        <dbReference type="ARBA" id="ARBA00022676"/>
    </source>
</evidence>
<dbReference type="Proteomes" id="UP001154078">
    <property type="component" value="Chromosome 1"/>
</dbReference>
<organism evidence="7 8">
    <name type="scientific">Brassicogethes aeneus</name>
    <name type="common">Rape pollen beetle</name>
    <name type="synonym">Meligethes aeneus</name>
    <dbReference type="NCBI Taxonomy" id="1431903"/>
    <lineage>
        <taxon>Eukaryota</taxon>
        <taxon>Metazoa</taxon>
        <taxon>Ecdysozoa</taxon>
        <taxon>Arthropoda</taxon>
        <taxon>Hexapoda</taxon>
        <taxon>Insecta</taxon>
        <taxon>Pterygota</taxon>
        <taxon>Neoptera</taxon>
        <taxon>Endopterygota</taxon>
        <taxon>Coleoptera</taxon>
        <taxon>Polyphaga</taxon>
        <taxon>Cucujiformia</taxon>
        <taxon>Nitidulidae</taxon>
        <taxon>Meligethinae</taxon>
        <taxon>Brassicogethes</taxon>
    </lineage>
</organism>
<dbReference type="Gene3D" id="3.40.50.2000">
    <property type="entry name" value="Glycogen Phosphorylase B"/>
    <property type="match status" value="1"/>
</dbReference>
<dbReference type="EC" id="2.4.1.17" evidence="5"/>
<protein>
    <recommendedName>
        <fullName evidence="5">UDP-glucuronosyltransferase</fullName>
        <ecNumber evidence="5">2.4.1.17</ecNumber>
    </recommendedName>
</protein>
<gene>
    <name evidence="7" type="ORF">MELIAE_LOCUS1919</name>
</gene>
<keyword evidence="5" id="KW-0472">Membrane</keyword>
<comment type="catalytic activity">
    <reaction evidence="5">
        <text>glucuronate acceptor + UDP-alpha-D-glucuronate = acceptor beta-D-glucuronoside + UDP + H(+)</text>
        <dbReference type="Rhea" id="RHEA:21032"/>
        <dbReference type="ChEBI" id="CHEBI:15378"/>
        <dbReference type="ChEBI" id="CHEBI:58052"/>
        <dbReference type="ChEBI" id="CHEBI:58223"/>
        <dbReference type="ChEBI" id="CHEBI:132367"/>
        <dbReference type="ChEBI" id="CHEBI:132368"/>
        <dbReference type="EC" id="2.4.1.17"/>
    </reaction>
</comment>
<feature type="signal peptide" evidence="6">
    <location>
        <begin position="1"/>
        <end position="15"/>
    </location>
</feature>
<keyword evidence="2 4" id="KW-0328">Glycosyltransferase</keyword>
<evidence type="ECO:0000256" key="1">
    <source>
        <dbReference type="ARBA" id="ARBA00009995"/>
    </source>
</evidence>
<evidence type="ECO:0000256" key="4">
    <source>
        <dbReference type="RuleBase" id="RU003718"/>
    </source>
</evidence>
<dbReference type="PANTHER" id="PTHR48043">
    <property type="entry name" value="EG:EG0003.4 PROTEIN-RELATED"/>
    <property type="match status" value="1"/>
</dbReference>
<keyword evidence="3 4" id="KW-0808">Transferase</keyword>
<feature type="chain" id="PRO_5040401421" description="UDP-glucuronosyltransferase" evidence="6">
    <location>
        <begin position="16"/>
        <end position="507"/>
    </location>
</feature>
<evidence type="ECO:0000313" key="7">
    <source>
        <dbReference type="EMBL" id="CAH0548075.1"/>
    </source>
</evidence>
<dbReference type="PROSITE" id="PS00375">
    <property type="entry name" value="UDPGT"/>
    <property type="match status" value="1"/>
</dbReference>
<keyword evidence="5" id="KW-0812">Transmembrane</keyword>